<comment type="similarity">
    <text evidence="1 6">Belongs to the carotenoid oxygenase family.</text>
</comment>
<dbReference type="EMBL" id="SGIS01000020">
    <property type="protein sequence ID" value="RZF63870.1"/>
    <property type="molecule type" value="Genomic_DNA"/>
</dbReference>
<evidence type="ECO:0000256" key="1">
    <source>
        <dbReference type="ARBA" id="ARBA00006787"/>
    </source>
</evidence>
<keyword evidence="3 6" id="KW-0560">Oxidoreductase</keyword>
<proteinExistence type="inferred from homology"/>
<evidence type="ECO:0000313" key="8">
    <source>
        <dbReference type="Proteomes" id="UP000292085"/>
    </source>
</evidence>
<dbReference type="Pfam" id="PF03055">
    <property type="entry name" value="RPE65"/>
    <property type="match status" value="1"/>
</dbReference>
<evidence type="ECO:0000256" key="2">
    <source>
        <dbReference type="ARBA" id="ARBA00022723"/>
    </source>
</evidence>
<evidence type="ECO:0000256" key="4">
    <source>
        <dbReference type="ARBA" id="ARBA00023004"/>
    </source>
</evidence>
<dbReference type="GO" id="GO:0046872">
    <property type="term" value="F:metal ion binding"/>
    <property type="evidence" value="ECO:0007669"/>
    <property type="project" value="UniProtKB-KW"/>
</dbReference>
<evidence type="ECO:0000313" key="7">
    <source>
        <dbReference type="EMBL" id="RZF63870.1"/>
    </source>
</evidence>
<accession>A0A4Q6XUA9</accession>
<comment type="caution">
    <text evidence="7">The sequence shown here is derived from an EMBL/GenBank/DDBJ whole genome shotgun (WGS) entry which is preliminary data.</text>
</comment>
<dbReference type="OrthoDB" id="6636843at2"/>
<keyword evidence="8" id="KW-1185">Reference proteome</keyword>
<comment type="cofactor">
    <cofactor evidence="5 6">
        <name>Fe(2+)</name>
        <dbReference type="ChEBI" id="CHEBI:29033"/>
    </cofactor>
    <text evidence="5 6">Binds 1 Fe(2+) ion per subunit.</text>
</comment>
<keyword evidence="6" id="KW-0223">Dioxygenase</keyword>
<dbReference type="PANTHER" id="PTHR10543">
    <property type="entry name" value="BETA-CAROTENE DIOXYGENASE"/>
    <property type="match status" value="1"/>
</dbReference>
<reference evidence="7 8" key="1">
    <citation type="submission" date="2019-02" db="EMBL/GenBank/DDBJ databases">
        <authorList>
            <person name="Li Y."/>
        </authorList>
    </citation>
    <scope>NUCLEOTIDE SEQUENCE [LARGE SCALE GENOMIC DNA]</scope>
    <source>
        <strain evidence="7 8">3-7</strain>
    </source>
</reference>
<evidence type="ECO:0000256" key="5">
    <source>
        <dbReference type="PIRSR" id="PIRSR604294-1"/>
    </source>
</evidence>
<dbReference type="InterPro" id="IPR004294">
    <property type="entry name" value="Carotenoid_Oase"/>
</dbReference>
<evidence type="ECO:0000256" key="3">
    <source>
        <dbReference type="ARBA" id="ARBA00023002"/>
    </source>
</evidence>
<dbReference type="EC" id="1.13.11.-" evidence="6"/>
<keyword evidence="4 5" id="KW-0408">Iron</keyword>
<dbReference type="Proteomes" id="UP000292085">
    <property type="component" value="Unassembled WGS sequence"/>
</dbReference>
<dbReference type="AlphaFoldDB" id="A0A4Q6XUA9"/>
<protein>
    <recommendedName>
        <fullName evidence="6">Dioxygenase</fullName>
        <ecNumber evidence="6">1.13.11.-</ecNumber>
    </recommendedName>
</protein>
<feature type="binding site" evidence="5">
    <location>
        <position position="219"/>
    </location>
    <ligand>
        <name>Fe cation</name>
        <dbReference type="ChEBI" id="CHEBI:24875"/>
        <note>catalytic</note>
    </ligand>
</feature>
<dbReference type="GO" id="GO:0016121">
    <property type="term" value="P:carotene catabolic process"/>
    <property type="evidence" value="ECO:0007669"/>
    <property type="project" value="TreeGrafter"/>
</dbReference>
<feature type="binding site" evidence="5">
    <location>
        <position position="283"/>
    </location>
    <ligand>
        <name>Fe cation</name>
        <dbReference type="ChEBI" id="CHEBI:24875"/>
        <note>catalytic</note>
    </ligand>
</feature>
<feature type="binding site" evidence="5">
    <location>
        <position position="168"/>
    </location>
    <ligand>
        <name>Fe cation</name>
        <dbReference type="ChEBI" id="CHEBI:24875"/>
        <note>catalytic</note>
    </ligand>
</feature>
<dbReference type="RefSeq" id="WP_130158450.1">
    <property type="nucleotide sequence ID" value="NZ_SGIS01000020.1"/>
</dbReference>
<evidence type="ECO:0000256" key="6">
    <source>
        <dbReference type="RuleBase" id="RU364048"/>
    </source>
</evidence>
<feature type="binding site" evidence="5">
    <location>
        <position position="471"/>
    </location>
    <ligand>
        <name>Fe cation</name>
        <dbReference type="ChEBI" id="CHEBI:24875"/>
        <note>catalytic</note>
    </ligand>
</feature>
<name>A0A4Q6XUA9_9SPHN</name>
<keyword evidence="2 5" id="KW-0479">Metal-binding</keyword>
<sequence>MATLFPNEFVYSGFMKPSRFEGDIFELEVEGEVPAHLDGTFYRVGPDPAFPAKSGKDIAFNGDGMVTTFTFRDGHVDFKSKYALTDKLKLERAARRSLFGAYRNPFDDDPSVQGQIRGTANTGIQLHGGRLLAMKEDSPPLEMDPITLDTVGYTNFGGKLTSKTFTAHPKVDPKTGEMFAIGYAAKGEATRDLAYYVISPDGEIIHEAWLEAPYSGMIHEFVIGEDYVAFPLTAVTSDIERLKKMDVHFRFDPSKDSYVGVLPRYGRGDEVRWFSGPNRFAQHFANGFQEGRRMHLDAPVAHGNAFPFFPDINGAPFDEEKSLCRLTRWTVDLDDNECKIVETVLSPATGEFPIVDDRWQGRPYRTHFMMVQTPGQAFAQGKKMIFRTIAKIDVTNGETIYHTGPDEVIFQEPIFIPRSPEGPEADGYLAFLITHMTGQQLSELWLVDTADFAAPPIAKVKLPIRLRPGLHGEWYERSFIEQQVRIGRARAGANLMTSDR</sequence>
<dbReference type="PANTHER" id="PTHR10543:SF89">
    <property type="entry name" value="CAROTENOID 9,10(9',10')-CLEAVAGE DIOXYGENASE 1"/>
    <property type="match status" value="1"/>
</dbReference>
<dbReference type="GO" id="GO:0010436">
    <property type="term" value="F:carotenoid dioxygenase activity"/>
    <property type="evidence" value="ECO:0007669"/>
    <property type="project" value="TreeGrafter"/>
</dbReference>
<gene>
    <name evidence="7" type="ORF">EWE75_13845</name>
</gene>
<organism evidence="7 8">
    <name type="scientific">Sphingomonas populi</name>
    <dbReference type="NCBI Taxonomy" id="2484750"/>
    <lineage>
        <taxon>Bacteria</taxon>
        <taxon>Pseudomonadati</taxon>
        <taxon>Pseudomonadota</taxon>
        <taxon>Alphaproteobacteria</taxon>
        <taxon>Sphingomonadales</taxon>
        <taxon>Sphingomonadaceae</taxon>
        <taxon>Sphingomonas</taxon>
    </lineage>
</organism>